<protein>
    <submittedName>
        <fullName evidence="3">Uncharacterized protein</fullName>
    </submittedName>
</protein>
<evidence type="ECO:0000313" key="3">
    <source>
        <dbReference type="EMBL" id="CAB4197892.1"/>
    </source>
</evidence>
<dbReference type="EMBL" id="LR797258">
    <property type="protein sequence ID" value="CAB4197892.1"/>
    <property type="molecule type" value="Genomic_DNA"/>
</dbReference>
<evidence type="ECO:0000313" key="1">
    <source>
        <dbReference type="EMBL" id="CAB4176676.1"/>
    </source>
</evidence>
<sequence length="82" mass="9444">MKFNGKRFEMTEEEYLSYEEEMIGLCKVCGEERDSCEPDASEYECEACGEQKVYGVPNLLIMGVVDIVNWSEEDQNGEQDDE</sequence>
<dbReference type="EMBL" id="LR797371">
    <property type="protein sequence ID" value="CAB4211334.1"/>
    <property type="molecule type" value="Genomic_DNA"/>
</dbReference>
<reference evidence="3" key="1">
    <citation type="submission" date="2020-05" db="EMBL/GenBank/DDBJ databases">
        <authorList>
            <person name="Chiriac C."/>
            <person name="Salcher M."/>
            <person name="Ghai R."/>
            <person name="Kavagutti S V."/>
        </authorList>
    </citation>
    <scope>NUCLEOTIDE SEQUENCE</scope>
</reference>
<gene>
    <name evidence="2" type="ORF">UFOVP1076_50</name>
    <name evidence="3" type="ORF">UFOVP1314_33</name>
    <name evidence="4" type="ORF">UFOVP1427_37</name>
    <name evidence="5" type="ORF">UFOVP1523_41</name>
    <name evidence="1" type="ORF">UFOVP991_50</name>
</gene>
<evidence type="ECO:0000313" key="2">
    <source>
        <dbReference type="EMBL" id="CAB4183268.1"/>
    </source>
</evidence>
<evidence type="ECO:0000313" key="4">
    <source>
        <dbReference type="EMBL" id="CAB4211334.1"/>
    </source>
</evidence>
<accession>A0A6J5RPA9</accession>
<name>A0A6J5RPA9_9CAUD</name>
<dbReference type="EMBL" id="LR798456">
    <property type="protein sequence ID" value="CAB5238020.1"/>
    <property type="molecule type" value="Genomic_DNA"/>
</dbReference>
<dbReference type="EMBL" id="LR797025">
    <property type="protein sequence ID" value="CAB4183268.1"/>
    <property type="molecule type" value="Genomic_DNA"/>
</dbReference>
<organism evidence="3">
    <name type="scientific">uncultured Caudovirales phage</name>
    <dbReference type="NCBI Taxonomy" id="2100421"/>
    <lineage>
        <taxon>Viruses</taxon>
        <taxon>Duplodnaviria</taxon>
        <taxon>Heunggongvirae</taxon>
        <taxon>Uroviricota</taxon>
        <taxon>Caudoviricetes</taxon>
        <taxon>Peduoviridae</taxon>
        <taxon>Maltschvirus</taxon>
        <taxon>Maltschvirus maltsch</taxon>
    </lineage>
</organism>
<proteinExistence type="predicted"/>
<dbReference type="EMBL" id="LR796941">
    <property type="protein sequence ID" value="CAB4176676.1"/>
    <property type="molecule type" value="Genomic_DNA"/>
</dbReference>
<evidence type="ECO:0000313" key="5">
    <source>
        <dbReference type="EMBL" id="CAB5238020.1"/>
    </source>
</evidence>